<reference evidence="2" key="1">
    <citation type="submission" date="2020-08" db="EMBL/GenBank/DDBJ databases">
        <title>Multicomponent nature underlies the extraordinary mechanical properties of spider dragline silk.</title>
        <authorList>
            <person name="Kono N."/>
            <person name="Nakamura H."/>
            <person name="Mori M."/>
            <person name="Yoshida Y."/>
            <person name="Ohtoshi R."/>
            <person name="Malay A.D."/>
            <person name="Moran D.A.P."/>
            <person name="Tomita M."/>
            <person name="Numata K."/>
            <person name="Arakawa K."/>
        </authorList>
    </citation>
    <scope>NUCLEOTIDE SEQUENCE</scope>
</reference>
<feature type="transmembrane region" description="Helical" evidence="1">
    <location>
        <begin position="144"/>
        <end position="164"/>
    </location>
</feature>
<comment type="caution">
    <text evidence="2">The sequence shown here is derived from an EMBL/GenBank/DDBJ whole genome shotgun (WGS) entry which is preliminary data.</text>
</comment>
<organism evidence="2 3">
    <name type="scientific">Trichonephila inaurata madagascariensis</name>
    <dbReference type="NCBI Taxonomy" id="2747483"/>
    <lineage>
        <taxon>Eukaryota</taxon>
        <taxon>Metazoa</taxon>
        <taxon>Ecdysozoa</taxon>
        <taxon>Arthropoda</taxon>
        <taxon>Chelicerata</taxon>
        <taxon>Arachnida</taxon>
        <taxon>Araneae</taxon>
        <taxon>Araneomorphae</taxon>
        <taxon>Entelegynae</taxon>
        <taxon>Araneoidea</taxon>
        <taxon>Nephilidae</taxon>
        <taxon>Trichonephila</taxon>
        <taxon>Trichonephila inaurata</taxon>
    </lineage>
</organism>
<sequence length="279" mass="30748">MGYRLLLISVAAPSLDDLHDLLPITPFLLLSCLLDCSDDSGDLLCCIEGCQEPSLLGFPRTRSSFKFMVIHRPTHSLPSNYQRPKIGHILLSPPLTADCFLFGVGVFSIPSSTNELPQQAPFGILYNLSQKTDRKSTYTEKRTVTMYFQVLLLSVLAVGGVVAFKGFDDNFIGFVLQANACVSKSGNPSLCKKYVGCADDLPDPIKDVFNKCKNSVYPDGFGSCSDGDTLLKSEDDKTQFEECFIKKLPQYKSLDSSEDKAQAKFAKCIYKNGNKCLKS</sequence>
<dbReference type="Proteomes" id="UP000886998">
    <property type="component" value="Unassembled WGS sequence"/>
</dbReference>
<evidence type="ECO:0000256" key="1">
    <source>
        <dbReference type="SAM" id="Phobius"/>
    </source>
</evidence>
<keyword evidence="3" id="KW-1185">Reference proteome</keyword>
<accession>A0A8X6Y3Z7</accession>
<dbReference type="AlphaFoldDB" id="A0A8X6Y3Z7"/>
<keyword evidence="1" id="KW-1133">Transmembrane helix</keyword>
<keyword evidence="1" id="KW-0812">Transmembrane</keyword>
<dbReference type="PROSITE" id="PS51257">
    <property type="entry name" value="PROKAR_LIPOPROTEIN"/>
    <property type="match status" value="1"/>
</dbReference>
<protein>
    <submittedName>
        <fullName evidence="2">Uncharacterized protein</fullName>
    </submittedName>
</protein>
<keyword evidence="1" id="KW-0472">Membrane</keyword>
<evidence type="ECO:0000313" key="2">
    <source>
        <dbReference type="EMBL" id="GFY64479.1"/>
    </source>
</evidence>
<proteinExistence type="predicted"/>
<name>A0A8X6Y3Z7_9ARAC</name>
<evidence type="ECO:0000313" key="3">
    <source>
        <dbReference type="Proteomes" id="UP000886998"/>
    </source>
</evidence>
<gene>
    <name evidence="2" type="primary">NCL1_28494</name>
    <name evidence="2" type="ORF">TNIN_457481</name>
</gene>
<dbReference type="EMBL" id="BMAV01015254">
    <property type="protein sequence ID" value="GFY64479.1"/>
    <property type="molecule type" value="Genomic_DNA"/>
</dbReference>